<sequence length="89" mass="9935">MENKLELPVTTIPLFFPDQLNPKHPKSPEIEPNRLASPSGNSSPPGSSSAKPRKNVKLHALPGGREYAARRFLVREPRSHIITCAAWWL</sequence>
<feature type="region of interest" description="Disordered" evidence="1">
    <location>
        <begin position="16"/>
        <end position="58"/>
    </location>
</feature>
<reference evidence="2 3" key="1">
    <citation type="submission" date="2019-04" db="EMBL/GenBank/DDBJ databases">
        <title>An improved genome assembly and genetic linkage map for asparagus bean, Vigna unguiculata ssp. sesquipedialis.</title>
        <authorList>
            <person name="Xia Q."/>
            <person name="Zhang R."/>
            <person name="Dong Y."/>
        </authorList>
    </citation>
    <scope>NUCLEOTIDE SEQUENCE [LARGE SCALE GENOMIC DNA]</scope>
    <source>
        <tissue evidence="2">Leaf</tissue>
    </source>
</reference>
<dbReference type="Proteomes" id="UP000501690">
    <property type="component" value="Linkage Group LG7"/>
</dbReference>
<dbReference type="EMBL" id="CP039351">
    <property type="protein sequence ID" value="QCD99401.1"/>
    <property type="molecule type" value="Genomic_DNA"/>
</dbReference>
<keyword evidence="3" id="KW-1185">Reference proteome</keyword>
<accession>A0A4D6MFZ1</accession>
<gene>
    <name evidence="2" type="ORF">DEO72_LG7g682</name>
</gene>
<evidence type="ECO:0000256" key="1">
    <source>
        <dbReference type="SAM" id="MobiDB-lite"/>
    </source>
</evidence>
<organism evidence="2 3">
    <name type="scientific">Vigna unguiculata</name>
    <name type="common">Cowpea</name>
    <dbReference type="NCBI Taxonomy" id="3917"/>
    <lineage>
        <taxon>Eukaryota</taxon>
        <taxon>Viridiplantae</taxon>
        <taxon>Streptophyta</taxon>
        <taxon>Embryophyta</taxon>
        <taxon>Tracheophyta</taxon>
        <taxon>Spermatophyta</taxon>
        <taxon>Magnoliopsida</taxon>
        <taxon>eudicotyledons</taxon>
        <taxon>Gunneridae</taxon>
        <taxon>Pentapetalae</taxon>
        <taxon>rosids</taxon>
        <taxon>fabids</taxon>
        <taxon>Fabales</taxon>
        <taxon>Fabaceae</taxon>
        <taxon>Papilionoideae</taxon>
        <taxon>50 kb inversion clade</taxon>
        <taxon>NPAAA clade</taxon>
        <taxon>indigoferoid/millettioid clade</taxon>
        <taxon>Phaseoleae</taxon>
        <taxon>Vigna</taxon>
    </lineage>
</organism>
<proteinExistence type="predicted"/>
<evidence type="ECO:0000313" key="3">
    <source>
        <dbReference type="Proteomes" id="UP000501690"/>
    </source>
</evidence>
<dbReference type="AlphaFoldDB" id="A0A4D6MFZ1"/>
<protein>
    <submittedName>
        <fullName evidence="2">Uncharacterized protein</fullName>
    </submittedName>
</protein>
<evidence type="ECO:0000313" key="2">
    <source>
        <dbReference type="EMBL" id="QCD99401.1"/>
    </source>
</evidence>
<name>A0A4D6MFZ1_VIGUN</name>
<feature type="compositionally biased region" description="Low complexity" evidence="1">
    <location>
        <begin position="37"/>
        <end position="49"/>
    </location>
</feature>